<organism evidence="1 2">
    <name type="scientific">Blattamonas nauphoetae</name>
    <dbReference type="NCBI Taxonomy" id="2049346"/>
    <lineage>
        <taxon>Eukaryota</taxon>
        <taxon>Metamonada</taxon>
        <taxon>Preaxostyla</taxon>
        <taxon>Oxymonadida</taxon>
        <taxon>Blattamonas</taxon>
    </lineage>
</organism>
<reference evidence="1 2" key="1">
    <citation type="journal article" date="2022" name="bioRxiv">
        <title>Genomics of Preaxostyla Flagellates Illuminates Evolutionary Transitions and the Path Towards Mitochondrial Loss.</title>
        <authorList>
            <person name="Novak L.V.F."/>
            <person name="Treitli S.C."/>
            <person name="Pyrih J."/>
            <person name="Halakuc P."/>
            <person name="Pipaliya S.V."/>
            <person name="Vacek V."/>
            <person name="Brzon O."/>
            <person name="Soukal P."/>
            <person name="Eme L."/>
            <person name="Dacks J.B."/>
            <person name="Karnkowska A."/>
            <person name="Elias M."/>
            <person name="Hampl V."/>
        </authorList>
    </citation>
    <scope>NUCLEOTIDE SEQUENCE [LARGE SCALE GENOMIC DNA]</scope>
    <source>
        <strain evidence="1">NAU3</strain>
        <tissue evidence="1">Gut</tissue>
    </source>
</reference>
<dbReference type="EMBL" id="JARBJD010000350">
    <property type="protein sequence ID" value="KAK2943368.1"/>
    <property type="molecule type" value="Genomic_DNA"/>
</dbReference>
<sequence>MLPGLRQLADMKVELVKLLTALRDNDEEQLLIYERMRVPGNTQRTIAPLFHIARLTSVATDQILGMDSSEWLGITPPEDQWTCNDLCLRPRMEEEDGHQLHFKIWTITTMYVSSNRWKNKVRQWLMKDLLLKGELCSTANLF</sequence>
<proteinExistence type="predicted"/>
<comment type="caution">
    <text evidence="1">The sequence shown here is derived from an EMBL/GenBank/DDBJ whole genome shotgun (WGS) entry which is preliminary data.</text>
</comment>
<accession>A0ABQ9WVM0</accession>
<evidence type="ECO:0000313" key="2">
    <source>
        <dbReference type="Proteomes" id="UP001281761"/>
    </source>
</evidence>
<keyword evidence="2" id="KW-1185">Reference proteome</keyword>
<name>A0ABQ9WVM0_9EUKA</name>
<dbReference type="Proteomes" id="UP001281761">
    <property type="component" value="Unassembled WGS sequence"/>
</dbReference>
<evidence type="ECO:0000313" key="1">
    <source>
        <dbReference type="EMBL" id="KAK2943368.1"/>
    </source>
</evidence>
<protein>
    <submittedName>
        <fullName evidence="1">Uncharacterized protein</fullName>
    </submittedName>
</protein>
<gene>
    <name evidence="1" type="ORF">BLNAU_21731</name>
</gene>